<dbReference type="EMBL" id="JASFZW010000005">
    <property type="protein sequence ID" value="KAK2078204.1"/>
    <property type="molecule type" value="Genomic_DNA"/>
</dbReference>
<dbReference type="CDD" id="cd00336">
    <property type="entry name" value="Ribosomal_L22"/>
    <property type="match status" value="1"/>
</dbReference>
<comment type="similarity">
    <text evidence="1 4">Belongs to the universal ribosomal protein uL22 family.</text>
</comment>
<dbReference type="PROSITE" id="PS00464">
    <property type="entry name" value="RIBOSOMAL_L22"/>
    <property type="match status" value="1"/>
</dbReference>
<reference evidence="5" key="1">
    <citation type="submission" date="2021-01" db="EMBL/GenBank/DDBJ databases">
        <authorList>
            <person name="Eckstrom K.M.E."/>
        </authorList>
    </citation>
    <scope>NUCLEOTIDE SEQUENCE</scope>
    <source>
        <strain evidence="5">UVCC 0001</strain>
    </source>
</reference>
<dbReference type="Pfam" id="PF00237">
    <property type="entry name" value="Ribosomal_L22"/>
    <property type="match status" value="1"/>
</dbReference>
<accession>A0AAD9IJB7</accession>
<dbReference type="InterPro" id="IPR036394">
    <property type="entry name" value="Ribosomal_uL22_sf"/>
</dbReference>
<keyword evidence="2 4" id="KW-0689">Ribosomal protein</keyword>
<evidence type="ECO:0000256" key="3">
    <source>
        <dbReference type="ARBA" id="ARBA00023274"/>
    </source>
</evidence>
<dbReference type="GO" id="GO:0006412">
    <property type="term" value="P:translation"/>
    <property type="evidence" value="ECO:0007669"/>
    <property type="project" value="InterPro"/>
</dbReference>
<organism evidence="5 6">
    <name type="scientific">Prototheca wickerhamii</name>
    <dbReference type="NCBI Taxonomy" id="3111"/>
    <lineage>
        <taxon>Eukaryota</taxon>
        <taxon>Viridiplantae</taxon>
        <taxon>Chlorophyta</taxon>
        <taxon>core chlorophytes</taxon>
        <taxon>Trebouxiophyceae</taxon>
        <taxon>Chlorellales</taxon>
        <taxon>Chlorellaceae</taxon>
        <taxon>Prototheca</taxon>
    </lineage>
</organism>
<evidence type="ECO:0000256" key="2">
    <source>
        <dbReference type="ARBA" id="ARBA00022980"/>
    </source>
</evidence>
<dbReference type="Proteomes" id="UP001255856">
    <property type="component" value="Unassembled WGS sequence"/>
</dbReference>
<protein>
    <submittedName>
        <fullName evidence="5">Uncharacterized protein</fullName>
    </submittedName>
</protein>
<dbReference type="AlphaFoldDB" id="A0AAD9IJB7"/>
<dbReference type="InterPro" id="IPR047867">
    <property type="entry name" value="Ribosomal_uL22_bac/org-type"/>
</dbReference>
<dbReference type="PANTHER" id="PTHR13501">
    <property type="entry name" value="CHLOROPLAST 50S RIBOSOMAL PROTEIN L22-RELATED"/>
    <property type="match status" value="1"/>
</dbReference>
<dbReference type="PANTHER" id="PTHR13501:SF8">
    <property type="entry name" value="LARGE RIBOSOMAL SUBUNIT PROTEIN UL22M"/>
    <property type="match status" value="1"/>
</dbReference>
<dbReference type="Gene3D" id="3.90.470.10">
    <property type="entry name" value="Ribosomal protein L22/L17"/>
    <property type="match status" value="1"/>
</dbReference>
<keyword evidence="3 4" id="KW-0687">Ribonucleoprotein</keyword>
<evidence type="ECO:0000313" key="6">
    <source>
        <dbReference type="Proteomes" id="UP001255856"/>
    </source>
</evidence>
<comment type="caution">
    <text evidence="5">The sequence shown here is derived from an EMBL/GenBank/DDBJ whole genome shotgun (WGS) entry which is preliminary data.</text>
</comment>
<dbReference type="GO" id="GO:0003735">
    <property type="term" value="F:structural constituent of ribosome"/>
    <property type="evidence" value="ECO:0007669"/>
    <property type="project" value="InterPro"/>
</dbReference>
<evidence type="ECO:0000313" key="5">
    <source>
        <dbReference type="EMBL" id="KAK2078204.1"/>
    </source>
</evidence>
<name>A0AAD9IJB7_PROWI</name>
<keyword evidence="6" id="KW-1185">Reference proteome</keyword>
<dbReference type="InterPro" id="IPR018260">
    <property type="entry name" value="Ribosomal_uL22_CS"/>
</dbReference>
<dbReference type="SUPFAM" id="SSF54843">
    <property type="entry name" value="Ribosomal protein L22"/>
    <property type="match status" value="1"/>
</dbReference>
<gene>
    <name evidence="5" type="ORF">QBZ16_004072</name>
</gene>
<proteinExistence type="inferred from homology"/>
<dbReference type="GO" id="GO:0005762">
    <property type="term" value="C:mitochondrial large ribosomal subunit"/>
    <property type="evidence" value="ECO:0007669"/>
    <property type="project" value="TreeGrafter"/>
</dbReference>
<sequence>MAACARFLVRSASRAVQSSLAGSATRSLPATTLGWTPCVPAAAVLQARWASGSSAGPTINPLDQMALQPQADLEASVAPKKAVSRGNKFQAKGVFGENIYTKGFSKNLAISPRKLNDFVKVIRGMSIQDAIIQCQVSVKKAARMCEDAIVECRKKAIEDNGADPDRLKVEEMWVGKGQYLKRSRFHARGRTGVMFKYRSHLTVMLKEEPDTVVKTRIVPMLAERPLRTGSHRRPLNN</sequence>
<dbReference type="InterPro" id="IPR001063">
    <property type="entry name" value="Ribosomal_uL22"/>
</dbReference>
<evidence type="ECO:0000256" key="1">
    <source>
        <dbReference type="ARBA" id="ARBA00009451"/>
    </source>
</evidence>
<evidence type="ECO:0000256" key="4">
    <source>
        <dbReference type="RuleBase" id="RU004005"/>
    </source>
</evidence>